<evidence type="ECO:0000256" key="1">
    <source>
        <dbReference type="SAM" id="Phobius"/>
    </source>
</evidence>
<organism evidence="2 3">
    <name type="scientific">Candidatus Woykebacteria bacterium RIFCSPHIGHO2_02_FULL_43_16b</name>
    <dbReference type="NCBI Taxonomy" id="1802601"/>
    <lineage>
        <taxon>Bacteria</taxon>
        <taxon>Candidatus Woykeibacteriota</taxon>
    </lineage>
</organism>
<feature type="transmembrane region" description="Helical" evidence="1">
    <location>
        <begin position="90"/>
        <end position="110"/>
    </location>
</feature>
<comment type="caution">
    <text evidence="2">The sequence shown here is derived from an EMBL/GenBank/DDBJ whole genome shotgun (WGS) entry which is preliminary data.</text>
</comment>
<dbReference type="AlphaFoldDB" id="A0A1G1WLE5"/>
<sequence>MKRISVAILARMGDFRNLFISENWVSEFSAGHDYAYIGVIALLFYGTVFSFPILSIIVASVVVGIYLWYYAKETLPIEQKESASLGLRRVGVLTCFVIGILVFSLAQFIILKIPKSWSF</sequence>
<dbReference type="Proteomes" id="UP000177821">
    <property type="component" value="Unassembled WGS sequence"/>
</dbReference>
<keyword evidence="1" id="KW-0472">Membrane</keyword>
<keyword evidence="1" id="KW-1133">Transmembrane helix</keyword>
<protein>
    <submittedName>
        <fullName evidence="2">Uncharacterized protein</fullName>
    </submittedName>
</protein>
<evidence type="ECO:0000313" key="3">
    <source>
        <dbReference type="Proteomes" id="UP000177821"/>
    </source>
</evidence>
<dbReference type="EMBL" id="MHCX01000049">
    <property type="protein sequence ID" value="OGY28539.1"/>
    <property type="molecule type" value="Genomic_DNA"/>
</dbReference>
<keyword evidence="1" id="KW-0812">Transmembrane</keyword>
<feature type="transmembrane region" description="Helical" evidence="1">
    <location>
        <begin position="36"/>
        <end position="69"/>
    </location>
</feature>
<accession>A0A1G1WLE5</accession>
<reference evidence="2 3" key="1">
    <citation type="journal article" date="2016" name="Nat. Commun.">
        <title>Thousands of microbial genomes shed light on interconnected biogeochemical processes in an aquifer system.</title>
        <authorList>
            <person name="Anantharaman K."/>
            <person name="Brown C.T."/>
            <person name="Hug L.A."/>
            <person name="Sharon I."/>
            <person name="Castelle C.J."/>
            <person name="Probst A.J."/>
            <person name="Thomas B.C."/>
            <person name="Singh A."/>
            <person name="Wilkins M.J."/>
            <person name="Karaoz U."/>
            <person name="Brodie E.L."/>
            <person name="Williams K.H."/>
            <person name="Hubbard S.S."/>
            <person name="Banfield J.F."/>
        </authorList>
    </citation>
    <scope>NUCLEOTIDE SEQUENCE [LARGE SCALE GENOMIC DNA]</scope>
</reference>
<proteinExistence type="predicted"/>
<gene>
    <name evidence="2" type="ORF">A3J50_00880</name>
</gene>
<name>A0A1G1WLE5_9BACT</name>
<evidence type="ECO:0000313" key="2">
    <source>
        <dbReference type="EMBL" id="OGY28539.1"/>
    </source>
</evidence>